<dbReference type="GO" id="GO:0007165">
    <property type="term" value="P:signal transduction"/>
    <property type="evidence" value="ECO:0007669"/>
    <property type="project" value="TreeGrafter"/>
</dbReference>
<dbReference type="EMBL" id="KZ383880">
    <property type="protein sequence ID" value="PIO55856.1"/>
    <property type="molecule type" value="Genomic_DNA"/>
</dbReference>
<comment type="subcellular location">
    <subcellularLocation>
        <location evidence="1">Membrane</location>
        <topology evidence="1">Peripheral membrane protein</topology>
    </subcellularLocation>
</comment>
<dbReference type="PANTHER" id="PTHR10316:SF40">
    <property type="entry name" value="LD27118P"/>
    <property type="match status" value="1"/>
</dbReference>
<dbReference type="PROSITE" id="PS50052">
    <property type="entry name" value="GUANYLATE_KINASE_2"/>
    <property type="match status" value="1"/>
</dbReference>
<name>A0A2G9TD10_TELCI</name>
<gene>
    <name evidence="5" type="ORF">TELCIR_22753</name>
</gene>
<dbReference type="Proteomes" id="UP000230423">
    <property type="component" value="Unassembled WGS sequence"/>
</dbReference>
<keyword evidence="6" id="KW-1185">Reference proteome</keyword>
<dbReference type="PROSITE" id="PS00856">
    <property type="entry name" value="GUANYLATE_KINASE_1"/>
    <property type="match status" value="1"/>
</dbReference>
<dbReference type="SUPFAM" id="SSF52540">
    <property type="entry name" value="P-loop containing nucleoside triphosphate hydrolases"/>
    <property type="match status" value="1"/>
</dbReference>
<evidence type="ECO:0000256" key="1">
    <source>
        <dbReference type="ARBA" id="ARBA00004170"/>
    </source>
</evidence>
<feature type="compositionally biased region" description="Polar residues" evidence="3">
    <location>
        <begin position="24"/>
        <end position="34"/>
    </location>
</feature>
<evidence type="ECO:0000256" key="2">
    <source>
        <dbReference type="ARBA" id="ARBA00023136"/>
    </source>
</evidence>
<protein>
    <recommendedName>
        <fullName evidence="4">Guanylate kinase-like domain-containing protein</fullName>
    </recommendedName>
</protein>
<dbReference type="InterPro" id="IPR008144">
    <property type="entry name" value="Guanylate_kin-like_dom"/>
</dbReference>
<dbReference type="GO" id="GO:0016020">
    <property type="term" value="C:membrane"/>
    <property type="evidence" value="ECO:0007669"/>
    <property type="project" value="UniProtKB-SubCell"/>
</dbReference>
<dbReference type="InterPro" id="IPR008145">
    <property type="entry name" value="GK/Ca_channel_bsu"/>
</dbReference>
<evidence type="ECO:0000313" key="5">
    <source>
        <dbReference type="EMBL" id="PIO55856.1"/>
    </source>
</evidence>
<evidence type="ECO:0000259" key="4">
    <source>
        <dbReference type="PROSITE" id="PS50052"/>
    </source>
</evidence>
<evidence type="ECO:0000313" key="6">
    <source>
        <dbReference type="Proteomes" id="UP000230423"/>
    </source>
</evidence>
<dbReference type="InterPro" id="IPR020590">
    <property type="entry name" value="Guanylate_kinase_CS"/>
</dbReference>
<accession>A0A2G9TD10</accession>
<keyword evidence="2" id="KW-0472">Membrane</keyword>
<dbReference type="GO" id="GO:0005737">
    <property type="term" value="C:cytoplasm"/>
    <property type="evidence" value="ECO:0007669"/>
    <property type="project" value="TreeGrafter"/>
</dbReference>
<dbReference type="PANTHER" id="PTHR10316">
    <property type="entry name" value="MEMBRANE ASSOCIATED GUANYLATE KINASE-RELATED"/>
    <property type="match status" value="1"/>
</dbReference>
<reference evidence="5 6" key="1">
    <citation type="submission" date="2015-09" db="EMBL/GenBank/DDBJ databases">
        <title>Draft genome of the parasitic nematode Teladorsagia circumcincta isolate WARC Sus (inbred).</title>
        <authorList>
            <person name="Mitreva M."/>
        </authorList>
    </citation>
    <scope>NUCLEOTIDE SEQUENCE [LARGE SCALE GENOMIC DNA]</scope>
    <source>
        <strain evidence="5 6">S</strain>
    </source>
</reference>
<dbReference type="AlphaFoldDB" id="A0A2G9TD10"/>
<evidence type="ECO:0000256" key="3">
    <source>
        <dbReference type="SAM" id="MobiDB-lite"/>
    </source>
</evidence>
<dbReference type="OrthoDB" id="66881at2759"/>
<feature type="region of interest" description="Disordered" evidence="3">
    <location>
        <begin position="24"/>
        <end position="44"/>
    </location>
</feature>
<dbReference type="Gene3D" id="3.40.50.300">
    <property type="entry name" value="P-loop containing nucleotide triphosphate hydrolases"/>
    <property type="match status" value="1"/>
</dbReference>
<feature type="non-terminal residue" evidence="5">
    <location>
        <position position="1"/>
    </location>
</feature>
<proteinExistence type="predicted"/>
<sequence length="71" mass="8020">KVGSKLQCLEQEGLKYVGKSTLAKESNVANSHTTRPPRDGEIDGEHYRFVSVDEFKRLQTEGLLLEHGTYQ</sequence>
<feature type="domain" description="Guanylate kinase-like" evidence="4">
    <location>
        <begin position="1"/>
        <end position="71"/>
    </location>
</feature>
<dbReference type="InterPro" id="IPR027417">
    <property type="entry name" value="P-loop_NTPase"/>
</dbReference>
<organism evidence="5 6">
    <name type="scientific">Teladorsagia circumcincta</name>
    <name type="common">Brown stomach worm</name>
    <name type="synonym">Ostertagia circumcincta</name>
    <dbReference type="NCBI Taxonomy" id="45464"/>
    <lineage>
        <taxon>Eukaryota</taxon>
        <taxon>Metazoa</taxon>
        <taxon>Ecdysozoa</taxon>
        <taxon>Nematoda</taxon>
        <taxon>Chromadorea</taxon>
        <taxon>Rhabditida</taxon>
        <taxon>Rhabditina</taxon>
        <taxon>Rhabditomorpha</taxon>
        <taxon>Strongyloidea</taxon>
        <taxon>Trichostrongylidae</taxon>
        <taxon>Teladorsagia</taxon>
    </lineage>
</organism>
<dbReference type="Pfam" id="PF00625">
    <property type="entry name" value="Guanylate_kin"/>
    <property type="match status" value="1"/>
</dbReference>
<feature type="non-terminal residue" evidence="5">
    <location>
        <position position="71"/>
    </location>
</feature>